<organism evidence="3 4">
    <name type="scientific">Aerophototrophica crusticola</name>
    <dbReference type="NCBI Taxonomy" id="1709002"/>
    <lineage>
        <taxon>Bacteria</taxon>
        <taxon>Pseudomonadati</taxon>
        <taxon>Pseudomonadota</taxon>
        <taxon>Alphaproteobacteria</taxon>
        <taxon>Rhodospirillales</taxon>
        <taxon>Rhodospirillaceae</taxon>
        <taxon>Aerophototrophica</taxon>
    </lineage>
</organism>
<evidence type="ECO:0000313" key="3">
    <source>
        <dbReference type="EMBL" id="QJE73744.1"/>
    </source>
</evidence>
<sequence>MRARVLLPIAAALALSACAQGPGTKYNWGGYSQALYDYHKDATERADYMATLVKIVEKDGPTSKVPPGIFAELGYLKLADGDQQGAIALFEREKAAWPESGTLMDRAIAGAREGKLPPKPGLVPASAPADSPSTPVS</sequence>
<proteinExistence type="predicted"/>
<dbReference type="PROSITE" id="PS51257">
    <property type="entry name" value="PROKAR_LIPOPROTEIN"/>
    <property type="match status" value="1"/>
</dbReference>
<keyword evidence="2" id="KW-0732">Signal</keyword>
<feature type="region of interest" description="Disordered" evidence="1">
    <location>
        <begin position="109"/>
        <end position="137"/>
    </location>
</feature>
<reference evidence="3" key="1">
    <citation type="submission" date="2020-04" db="EMBL/GenBank/DDBJ databases">
        <title>A desert anoxygenic phototrophic bacterium fixes CO2 using RubisCO under aerobic conditions.</title>
        <authorList>
            <person name="Tang K."/>
        </authorList>
    </citation>
    <scope>NUCLEOTIDE SEQUENCE [LARGE SCALE GENOMIC DNA]</scope>
    <source>
        <strain evidence="3">MIMtkB3</strain>
    </source>
</reference>
<dbReference type="AlphaFoldDB" id="A0A858R8N2"/>
<keyword evidence="4" id="KW-1185">Reference proteome</keyword>
<dbReference type="Pfam" id="PF16068">
    <property type="entry name" value="DUF4810"/>
    <property type="match status" value="1"/>
</dbReference>
<evidence type="ECO:0000256" key="1">
    <source>
        <dbReference type="SAM" id="MobiDB-lite"/>
    </source>
</evidence>
<feature type="chain" id="PRO_5032299340" evidence="2">
    <location>
        <begin position="20"/>
        <end position="137"/>
    </location>
</feature>
<name>A0A858R8N2_9PROT</name>
<dbReference type="Proteomes" id="UP000501891">
    <property type="component" value="Chromosome"/>
</dbReference>
<dbReference type="KEGG" id="acru:HHL28_12155"/>
<protein>
    <submittedName>
        <fullName evidence="3">DUF4810 domain-containing protein</fullName>
    </submittedName>
</protein>
<feature type="signal peptide" evidence="2">
    <location>
        <begin position="1"/>
        <end position="19"/>
    </location>
</feature>
<evidence type="ECO:0000313" key="4">
    <source>
        <dbReference type="Proteomes" id="UP000501891"/>
    </source>
</evidence>
<evidence type="ECO:0000256" key="2">
    <source>
        <dbReference type="SAM" id="SignalP"/>
    </source>
</evidence>
<feature type="compositionally biased region" description="Low complexity" evidence="1">
    <location>
        <begin position="124"/>
        <end position="137"/>
    </location>
</feature>
<dbReference type="InterPro" id="IPR014508">
    <property type="entry name" value="UCP020555_TPR-like"/>
</dbReference>
<accession>A0A858R8N2</accession>
<dbReference type="EMBL" id="CP051775">
    <property type="protein sequence ID" value="QJE73744.1"/>
    <property type="molecule type" value="Genomic_DNA"/>
</dbReference>
<gene>
    <name evidence="3" type="ORF">HHL28_12155</name>
</gene>